<name>A0ABD5WLK7_9EURY</name>
<evidence type="ECO:0000313" key="3">
    <source>
        <dbReference type="EMBL" id="MFC7081409.1"/>
    </source>
</evidence>
<dbReference type="CDD" id="cd03801">
    <property type="entry name" value="GT4_PimA-like"/>
    <property type="match status" value="1"/>
</dbReference>
<dbReference type="GO" id="GO:0016757">
    <property type="term" value="F:glycosyltransferase activity"/>
    <property type="evidence" value="ECO:0007669"/>
    <property type="project" value="UniProtKB-KW"/>
</dbReference>
<evidence type="ECO:0000259" key="1">
    <source>
        <dbReference type="Pfam" id="PF00534"/>
    </source>
</evidence>
<evidence type="ECO:0000259" key="2">
    <source>
        <dbReference type="Pfam" id="PF13439"/>
    </source>
</evidence>
<accession>A0ABD5WLK7</accession>
<dbReference type="AlphaFoldDB" id="A0ABD5WLK7"/>
<keyword evidence="3" id="KW-0328">Glycosyltransferase</keyword>
<dbReference type="Pfam" id="PF13439">
    <property type="entry name" value="Glyco_transf_4"/>
    <property type="match status" value="1"/>
</dbReference>
<dbReference type="PANTHER" id="PTHR12526:SF630">
    <property type="entry name" value="GLYCOSYLTRANSFERASE"/>
    <property type="match status" value="1"/>
</dbReference>
<dbReference type="Pfam" id="PF00534">
    <property type="entry name" value="Glycos_transf_1"/>
    <property type="match status" value="1"/>
</dbReference>
<dbReference type="SUPFAM" id="SSF53756">
    <property type="entry name" value="UDP-Glycosyltransferase/glycogen phosphorylase"/>
    <property type="match status" value="1"/>
</dbReference>
<gene>
    <name evidence="3" type="ORF">ACFQJ6_16125</name>
</gene>
<proteinExistence type="predicted"/>
<dbReference type="InterPro" id="IPR001296">
    <property type="entry name" value="Glyco_trans_1"/>
</dbReference>
<keyword evidence="4" id="KW-1185">Reference proteome</keyword>
<organism evidence="3 4">
    <name type="scientific">Halorussus caseinilyticus</name>
    <dbReference type="NCBI Taxonomy" id="3034025"/>
    <lineage>
        <taxon>Archaea</taxon>
        <taxon>Methanobacteriati</taxon>
        <taxon>Methanobacteriota</taxon>
        <taxon>Stenosarchaea group</taxon>
        <taxon>Halobacteria</taxon>
        <taxon>Halobacteriales</taxon>
        <taxon>Haladaptataceae</taxon>
        <taxon>Halorussus</taxon>
    </lineage>
</organism>
<reference evidence="3 4" key="1">
    <citation type="journal article" date="2019" name="Int. J. Syst. Evol. Microbiol.">
        <title>The Global Catalogue of Microorganisms (GCM) 10K type strain sequencing project: providing services to taxonomists for standard genome sequencing and annotation.</title>
        <authorList>
            <consortium name="The Broad Institute Genomics Platform"/>
            <consortium name="The Broad Institute Genome Sequencing Center for Infectious Disease"/>
            <person name="Wu L."/>
            <person name="Ma J."/>
        </authorList>
    </citation>
    <scope>NUCLEOTIDE SEQUENCE [LARGE SCALE GENOMIC DNA]</scope>
    <source>
        <strain evidence="3 4">DT72</strain>
    </source>
</reference>
<comment type="caution">
    <text evidence="3">The sequence shown here is derived from an EMBL/GenBank/DDBJ whole genome shotgun (WGS) entry which is preliminary data.</text>
</comment>
<dbReference type="RefSeq" id="WP_276280674.1">
    <property type="nucleotide sequence ID" value="NZ_CP119809.1"/>
</dbReference>
<dbReference type="EC" id="2.4.-.-" evidence="3"/>
<dbReference type="PANTHER" id="PTHR12526">
    <property type="entry name" value="GLYCOSYLTRANSFERASE"/>
    <property type="match status" value="1"/>
</dbReference>
<sequence>MRIAYVYDAVYPWETGGVQKRVWELARRLADDHDVHWYGLHYWDGPAVIEREGVTLHGVGEPETLYVDGRRSIPEALSFAARVARPLLSESFDVIDCQEFPYFPAFTSKLSAARHGATLVLTWHEVWGDYWYEYLGAKGVCGKLVERATAAVPDCHLAVSDRTRRDVASLGASDPRYLPNGISVAEVEDAPEADADVDVLFAGRLIPEKNADLLVRAMSRVRERNPDVQCTVVGEGPERDRIESLVADEGLDATVTVRDFYEEYEDVLGLMKAADALALPSEREGFGITALEAMACGTPVVTIDHPRNAATELVADGETGAVCDPTPEAVADGILAARACAPEDCVAAASEYDWDRLADRAETLYREVA</sequence>
<dbReference type="Gene3D" id="3.40.50.2000">
    <property type="entry name" value="Glycogen Phosphorylase B"/>
    <property type="match status" value="2"/>
</dbReference>
<evidence type="ECO:0000313" key="4">
    <source>
        <dbReference type="Proteomes" id="UP001596407"/>
    </source>
</evidence>
<feature type="domain" description="Glycosyl transferase family 1" evidence="1">
    <location>
        <begin position="193"/>
        <end position="336"/>
    </location>
</feature>
<dbReference type="InterPro" id="IPR028098">
    <property type="entry name" value="Glyco_trans_4-like_N"/>
</dbReference>
<dbReference type="Proteomes" id="UP001596407">
    <property type="component" value="Unassembled WGS sequence"/>
</dbReference>
<feature type="domain" description="Glycosyltransferase subfamily 4-like N-terminal" evidence="2">
    <location>
        <begin position="16"/>
        <end position="184"/>
    </location>
</feature>
<dbReference type="EMBL" id="JBHSZH010000005">
    <property type="protein sequence ID" value="MFC7081409.1"/>
    <property type="molecule type" value="Genomic_DNA"/>
</dbReference>
<keyword evidence="3" id="KW-0808">Transferase</keyword>
<dbReference type="GeneID" id="79301839"/>
<protein>
    <submittedName>
        <fullName evidence="3">Glycosyltransferase family 4 protein</fullName>
        <ecNumber evidence="3">2.4.-.-</ecNumber>
    </submittedName>
</protein>